<gene>
    <name evidence="2" type="primary">CSB-PGBD3_10</name>
    <name evidence="2" type="ORF">AVEN_183236_1</name>
</gene>
<keyword evidence="3" id="KW-1185">Reference proteome</keyword>
<dbReference type="InterPro" id="IPR052638">
    <property type="entry name" value="PiggyBac_TE-derived"/>
</dbReference>
<feature type="domain" description="PiggyBac transposable element-derived protein" evidence="1">
    <location>
        <begin position="1"/>
        <end position="161"/>
    </location>
</feature>
<name>A0A4Y1ZWU7_ARAVE</name>
<dbReference type="GO" id="GO:0043565">
    <property type="term" value="F:sequence-specific DNA binding"/>
    <property type="evidence" value="ECO:0007669"/>
    <property type="project" value="TreeGrafter"/>
</dbReference>
<dbReference type="InterPro" id="IPR029526">
    <property type="entry name" value="PGBD"/>
</dbReference>
<proteinExistence type="predicted"/>
<organism evidence="2 3">
    <name type="scientific">Araneus ventricosus</name>
    <name type="common">Orbweaver spider</name>
    <name type="synonym">Epeira ventricosa</name>
    <dbReference type="NCBI Taxonomy" id="182803"/>
    <lineage>
        <taxon>Eukaryota</taxon>
        <taxon>Metazoa</taxon>
        <taxon>Ecdysozoa</taxon>
        <taxon>Arthropoda</taxon>
        <taxon>Chelicerata</taxon>
        <taxon>Arachnida</taxon>
        <taxon>Araneae</taxon>
        <taxon>Araneomorphae</taxon>
        <taxon>Entelegynae</taxon>
        <taxon>Araneoidea</taxon>
        <taxon>Araneidae</taxon>
        <taxon>Araneus</taxon>
    </lineage>
</organism>
<evidence type="ECO:0000313" key="3">
    <source>
        <dbReference type="Proteomes" id="UP000499080"/>
    </source>
</evidence>
<dbReference type="Pfam" id="PF13843">
    <property type="entry name" value="DDE_Tnp_1_7"/>
    <property type="match status" value="1"/>
</dbReference>
<dbReference type="EMBL" id="BGPR01078575">
    <property type="protein sequence ID" value="GBL71055.1"/>
    <property type="molecule type" value="Genomic_DNA"/>
</dbReference>
<evidence type="ECO:0000313" key="2">
    <source>
        <dbReference type="EMBL" id="GBL71055.1"/>
    </source>
</evidence>
<reference evidence="2 3" key="1">
    <citation type="journal article" date="2019" name="Sci. Rep.">
        <title>Orb-weaving spider Araneus ventricosus genome elucidates the spidroin gene catalogue.</title>
        <authorList>
            <person name="Kono N."/>
            <person name="Nakamura H."/>
            <person name="Ohtoshi R."/>
            <person name="Moran D.A.P."/>
            <person name="Shinohara A."/>
            <person name="Yoshida Y."/>
            <person name="Fujiwara M."/>
            <person name="Mori M."/>
            <person name="Tomita M."/>
            <person name="Arakawa K."/>
        </authorList>
    </citation>
    <scope>NUCLEOTIDE SEQUENCE [LARGE SCALE GENOMIC DNA]</scope>
</reference>
<dbReference type="PANTHER" id="PTHR47055:SF3">
    <property type="entry name" value="PHORBOL-ESTER_DAG-TYPE DOMAIN-CONTAINING PROTEIN"/>
    <property type="match status" value="1"/>
</dbReference>
<evidence type="ECO:0000259" key="1">
    <source>
        <dbReference type="Pfam" id="PF13843"/>
    </source>
</evidence>
<comment type="caution">
    <text evidence="2">The sequence shown here is derived from an EMBL/GenBank/DDBJ whole genome shotgun (WGS) entry which is preliminary data.</text>
</comment>
<dbReference type="OrthoDB" id="6434810at2759"/>
<accession>A0A4Y1ZWU7</accession>
<protein>
    <submittedName>
        <fullName evidence="2">Chimeric ERCC6-PGBD3 protein</fullName>
    </submittedName>
</protein>
<dbReference type="Proteomes" id="UP000499080">
    <property type="component" value="Unassembled WGS sequence"/>
</dbReference>
<dbReference type="PANTHER" id="PTHR47055">
    <property type="entry name" value="DDE_TNP_1_7 DOMAIN-CONTAINING PROTEIN"/>
    <property type="match status" value="1"/>
</dbReference>
<sequence>MFTEDLLKHIVDESIKYAHNKNRMNFSLSVPMLKRFIGFLLFTGYSCLPQEKLHWSPAVDVSTPLVHNAMTCSSYMAIKQNIHLADNTTIDKTDKLAKVRLYIKILNKNFMKYGVFSTHRSIGEQMIPYFGKHSCKMFMQGKPVRFGFKVWCLCSSNGYLY</sequence>
<dbReference type="AlphaFoldDB" id="A0A4Y1ZWU7"/>